<sequence>MNKLSLFPRHTKAAERDNTINLIHALRNYFHYHIKCCKAYLHAHMRHKTNEFLRRLQLARPEVKKSFRRVGPNTASDAPSGME</sequence>
<dbReference type="GO" id="GO:0051015">
    <property type="term" value="F:actin filament binding"/>
    <property type="evidence" value="ECO:0007669"/>
    <property type="project" value="TreeGrafter"/>
</dbReference>
<evidence type="ECO:0000256" key="5">
    <source>
        <dbReference type="ARBA" id="ARBA00023212"/>
    </source>
</evidence>
<dbReference type="EMBL" id="CAJNOH010009210">
    <property type="protein sequence ID" value="CAF1494458.1"/>
    <property type="molecule type" value="Genomic_DNA"/>
</dbReference>
<evidence type="ECO:0000313" key="7">
    <source>
        <dbReference type="EMBL" id="CAF1494458.1"/>
    </source>
</evidence>
<evidence type="ECO:0000256" key="1">
    <source>
        <dbReference type="ARBA" id="ARBA00004245"/>
    </source>
</evidence>
<dbReference type="SUPFAM" id="SSF69645">
    <property type="entry name" value="Arp2/3 complex subunits"/>
    <property type="match status" value="1"/>
</dbReference>
<proteinExistence type="inferred from homology"/>
<dbReference type="Gene3D" id="3.30.1460.20">
    <property type="match status" value="1"/>
</dbReference>
<comment type="caution">
    <text evidence="7">The sequence shown here is derived from an EMBL/GenBank/DDBJ whole genome shotgun (WGS) entry which is preliminary data.</text>
</comment>
<keyword evidence="4 6" id="KW-0009">Actin-binding</keyword>
<dbReference type="GO" id="GO:0030041">
    <property type="term" value="P:actin filament polymerization"/>
    <property type="evidence" value="ECO:0007669"/>
    <property type="project" value="InterPro"/>
</dbReference>
<evidence type="ECO:0000313" key="9">
    <source>
        <dbReference type="Proteomes" id="UP000663854"/>
    </source>
</evidence>
<dbReference type="InterPro" id="IPR007188">
    <property type="entry name" value="ARPC2"/>
</dbReference>
<evidence type="ECO:0000256" key="4">
    <source>
        <dbReference type="ARBA" id="ARBA00023203"/>
    </source>
</evidence>
<dbReference type="EMBL" id="CAJNOL010010964">
    <property type="protein sequence ID" value="CAF1652869.1"/>
    <property type="molecule type" value="Genomic_DNA"/>
</dbReference>
<name>A0A815SUM0_9BILA</name>
<organism evidence="7 9">
    <name type="scientific">Rotaria sordida</name>
    <dbReference type="NCBI Taxonomy" id="392033"/>
    <lineage>
        <taxon>Eukaryota</taxon>
        <taxon>Metazoa</taxon>
        <taxon>Spiralia</taxon>
        <taxon>Gnathifera</taxon>
        <taxon>Rotifera</taxon>
        <taxon>Eurotatoria</taxon>
        <taxon>Bdelloidea</taxon>
        <taxon>Philodinida</taxon>
        <taxon>Philodinidae</taxon>
        <taxon>Rotaria</taxon>
    </lineage>
</organism>
<dbReference type="InterPro" id="IPR034666">
    <property type="entry name" value="ARPC2/4"/>
</dbReference>
<comment type="function">
    <text evidence="6">Functions as actin-binding component of the Arp2/3 complex which is involved in regulation of actin polymerization and together with an activating nucleation-promoting factor (NPF) mediates the formation of branched actin networks.</text>
</comment>
<dbReference type="PANTHER" id="PTHR12058:SF0">
    <property type="entry name" value="ACTIN-RELATED PROTEIN 2_3 COMPLEX SUBUNIT 2"/>
    <property type="match status" value="1"/>
</dbReference>
<dbReference type="PANTHER" id="PTHR12058">
    <property type="entry name" value="ARP2/3 COMPLEX 34 KDA SUBUNIT"/>
    <property type="match status" value="1"/>
</dbReference>
<accession>A0A815SUM0</accession>
<reference evidence="7" key="1">
    <citation type="submission" date="2021-02" db="EMBL/GenBank/DDBJ databases">
        <authorList>
            <person name="Nowell W R."/>
        </authorList>
    </citation>
    <scope>NUCLEOTIDE SEQUENCE</scope>
</reference>
<comment type="similarity">
    <text evidence="2 6">Belongs to the ARPC2 family.</text>
</comment>
<dbReference type="GO" id="GO:0034314">
    <property type="term" value="P:Arp2/3 complex-mediated actin nucleation"/>
    <property type="evidence" value="ECO:0007669"/>
    <property type="project" value="InterPro"/>
</dbReference>
<evidence type="ECO:0000256" key="6">
    <source>
        <dbReference type="RuleBase" id="RU364015"/>
    </source>
</evidence>
<dbReference type="AlphaFoldDB" id="A0A815SUM0"/>
<dbReference type="Proteomes" id="UP000663870">
    <property type="component" value="Unassembled WGS sequence"/>
</dbReference>
<comment type="subunit">
    <text evidence="6">Component of the Arp2/3 complex.</text>
</comment>
<comment type="subcellular location">
    <subcellularLocation>
        <location evidence="1 6">Cytoplasm</location>
        <location evidence="1 6">Cytoskeleton</location>
    </subcellularLocation>
</comment>
<evidence type="ECO:0000256" key="3">
    <source>
        <dbReference type="ARBA" id="ARBA00022490"/>
    </source>
</evidence>
<evidence type="ECO:0000256" key="2">
    <source>
        <dbReference type="ARBA" id="ARBA00007192"/>
    </source>
</evidence>
<dbReference type="GO" id="GO:0005885">
    <property type="term" value="C:Arp2/3 protein complex"/>
    <property type="evidence" value="ECO:0007669"/>
    <property type="project" value="InterPro"/>
</dbReference>
<keyword evidence="5 6" id="KW-0206">Cytoskeleton</keyword>
<evidence type="ECO:0000313" key="8">
    <source>
        <dbReference type="EMBL" id="CAF1652869.1"/>
    </source>
</evidence>
<evidence type="ECO:0000313" key="10">
    <source>
        <dbReference type="Proteomes" id="UP000663870"/>
    </source>
</evidence>
<dbReference type="Pfam" id="PF04045">
    <property type="entry name" value="P34-Arc"/>
    <property type="match status" value="1"/>
</dbReference>
<dbReference type="Proteomes" id="UP000663854">
    <property type="component" value="Unassembled WGS sequence"/>
</dbReference>
<dbReference type="GO" id="GO:0005200">
    <property type="term" value="F:structural constituent of cytoskeleton"/>
    <property type="evidence" value="ECO:0007669"/>
    <property type="project" value="TreeGrafter"/>
</dbReference>
<protein>
    <recommendedName>
        <fullName evidence="6">Arp2/3 complex 34 kDa subunit</fullName>
    </recommendedName>
</protein>
<keyword evidence="3 6" id="KW-0963">Cytoplasm</keyword>
<keyword evidence="10" id="KW-1185">Reference proteome</keyword>
<gene>
    <name evidence="8" type="ORF">JXQ802_LOCUS54836</name>
    <name evidence="7" type="ORF">PYM288_LOCUS38341</name>
</gene>